<dbReference type="InterPro" id="IPR036249">
    <property type="entry name" value="Thioredoxin-like_sf"/>
</dbReference>
<evidence type="ECO:0000313" key="1">
    <source>
        <dbReference type="EMBL" id="TWU28492.1"/>
    </source>
</evidence>
<comment type="caution">
    <text evidence="1">The sequence shown here is derived from an EMBL/GenBank/DDBJ whole genome shotgun (WGS) entry which is preliminary data.</text>
</comment>
<sequence length="173" mass="18808">MVEVLAMTAIALMSFGISSDSAEWQSDYGKALEASQADSRPLLIVLDNPSDPAAAASEEQMVAEGEQEELLNAYERCHVDVSTEYGKRVADAFKATEFPFAAIIDKTGSVVLCKKTGKVSDEEWQKTLSTYQSGVKPLRIEQTSFFRGSEGVDTSVVSPSYCPSCQKKAQQGY</sequence>
<dbReference type="OrthoDB" id="269677at2"/>
<dbReference type="AlphaFoldDB" id="A0A5C6CVB4"/>
<accession>A0A5C6CVB4</accession>
<keyword evidence="2" id="KW-1185">Reference proteome</keyword>
<name>A0A5C6CVB4_9BACT</name>
<gene>
    <name evidence="1" type="ORF">Pla144_17820</name>
</gene>
<dbReference type="Gene3D" id="3.40.30.10">
    <property type="entry name" value="Glutaredoxin"/>
    <property type="match status" value="1"/>
</dbReference>
<dbReference type="RefSeq" id="WP_146450021.1">
    <property type="nucleotide sequence ID" value="NZ_SJPS01000002.1"/>
</dbReference>
<organism evidence="1 2">
    <name type="scientific">Bythopirellula polymerisocia</name>
    <dbReference type="NCBI Taxonomy" id="2528003"/>
    <lineage>
        <taxon>Bacteria</taxon>
        <taxon>Pseudomonadati</taxon>
        <taxon>Planctomycetota</taxon>
        <taxon>Planctomycetia</taxon>
        <taxon>Pirellulales</taxon>
        <taxon>Lacipirellulaceae</taxon>
        <taxon>Bythopirellula</taxon>
    </lineage>
</organism>
<reference evidence="1 2" key="1">
    <citation type="submission" date="2019-02" db="EMBL/GenBank/DDBJ databases">
        <title>Deep-cultivation of Planctomycetes and their phenomic and genomic characterization uncovers novel biology.</title>
        <authorList>
            <person name="Wiegand S."/>
            <person name="Jogler M."/>
            <person name="Boedeker C."/>
            <person name="Pinto D."/>
            <person name="Vollmers J."/>
            <person name="Rivas-Marin E."/>
            <person name="Kohn T."/>
            <person name="Peeters S.H."/>
            <person name="Heuer A."/>
            <person name="Rast P."/>
            <person name="Oberbeckmann S."/>
            <person name="Bunk B."/>
            <person name="Jeske O."/>
            <person name="Meyerdierks A."/>
            <person name="Storesund J.E."/>
            <person name="Kallscheuer N."/>
            <person name="Luecker S."/>
            <person name="Lage O.M."/>
            <person name="Pohl T."/>
            <person name="Merkel B.J."/>
            <person name="Hornburger P."/>
            <person name="Mueller R.-W."/>
            <person name="Bruemmer F."/>
            <person name="Labrenz M."/>
            <person name="Spormann A.M."/>
            <person name="Op Den Camp H."/>
            <person name="Overmann J."/>
            <person name="Amann R."/>
            <person name="Jetten M.S.M."/>
            <person name="Mascher T."/>
            <person name="Medema M.H."/>
            <person name="Devos D.P."/>
            <person name="Kaster A.-K."/>
            <person name="Ovreas L."/>
            <person name="Rohde M."/>
            <person name="Galperin M.Y."/>
            <person name="Jogler C."/>
        </authorList>
    </citation>
    <scope>NUCLEOTIDE SEQUENCE [LARGE SCALE GENOMIC DNA]</scope>
    <source>
        <strain evidence="1 2">Pla144</strain>
    </source>
</reference>
<dbReference type="Proteomes" id="UP000318437">
    <property type="component" value="Unassembled WGS sequence"/>
</dbReference>
<dbReference type="EMBL" id="SJPS01000002">
    <property type="protein sequence ID" value="TWU28492.1"/>
    <property type="molecule type" value="Genomic_DNA"/>
</dbReference>
<evidence type="ECO:0000313" key="2">
    <source>
        <dbReference type="Proteomes" id="UP000318437"/>
    </source>
</evidence>
<dbReference type="SUPFAM" id="SSF52833">
    <property type="entry name" value="Thioredoxin-like"/>
    <property type="match status" value="1"/>
</dbReference>
<proteinExistence type="predicted"/>
<protein>
    <recommendedName>
        <fullName evidence="3">Thioredoxin-like fold domain-containing protein</fullName>
    </recommendedName>
</protein>
<evidence type="ECO:0008006" key="3">
    <source>
        <dbReference type="Google" id="ProtNLM"/>
    </source>
</evidence>